<keyword evidence="3" id="KW-1185">Reference proteome</keyword>
<evidence type="ECO:0000313" key="2">
    <source>
        <dbReference type="EMBL" id="KAK3934036.1"/>
    </source>
</evidence>
<feature type="region of interest" description="Disordered" evidence="1">
    <location>
        <begin position="52"/>
        <end position="99"/>
    </location>
</feature>
<dbReference type="AlphaFoldDB" id="A0AAN6MV35"/>
<sequence length="99" mass="11137">MDNNKGDGILPNEWEGEIISEESGEYLIAWENSFIPQEYASTEMIQTWEAKKAKIRAQKGKNKGSSKTKRQGAAIKGRVRVDKTGSTEVKRGRGRPRKV</sequence>
<evidence type="ECO:0000256" key="1">
    <source>
        <dbReference type="SAM" id="MobiDB-lite"/>
    </source>
</evidence>
<name>A0AAN6MV35_9PEZI</name>
<dbReference type="Proteomes" id="UP001303473">
    <property type="component" value="Unassembled WGS sequence"/>
</dbReference>
<protein>
    <recommendedName>
        <fullName evidence="4">Chromo domain-containing protein</fullName>
    </recommendedName>
</protein>
<reference evidence="3" key="1">
    <citation type="journal article" date="2023" name="Mol. Phylogenet. Evol.">
        <title>Genome-scale phylogeny and comparative genomics of the fungal order Sordariales.</title>
        <authorList>
            <person name="Hensen N."/>
            <person name="Bonometti L."/>
            <person name="Westerberg I."/>
            <person name="Brannstrom I.O."/>
            <person name="Guillou S."/>
            <person name="Cros-Aarteil S."/>
            <person name="Calhoun S."/>
            <person name="Haridas S."/>
            <person name="Kuo A."/>
            <person name="Mondo S."/>
            <person name="Pangilinan J."/>
            <person name="Riley R."/>
            <person name="LaButti K."/>
            <person name="Andreopoulos B."/>
            <person name="Lipzen A."/>
            <person name="Chen C."/>
            <person name="Yan M."/>
            <person name="Daum C."/>
            <person name="Ng V."/>
            <person name="Clum A."/>
            <person name="Steindorff A."/>
            <person name="Ohm R.A."/>
            <person name="Martin F."/>
            <person name="Silar P."/>
            <person name="Natvig D.O."/>
            <person name="Lalanne C."/>
            <person name="Gautier V."/>
            <person name="Ament-Velasquez S.L."/>
            <person name="Kruys A."/>
            <person name="Hutchinson M.I."/>
            <person name="Powell A.J."/>
            <person name="Barry K."/>
            <person name="Miller A.N."/>
            <person name="Grigoriev I.V."/>
            <person name="Debuchy R."/>
            <person name="Gladieux P."/>
            <person name="Hiltunen Thoren M."/>
            <person name="Johannesson H."/>
        </authorList>
    </citation>
    <scope>NUCLEOTIDE SEQUENCE [LARGE SCALE GENOMIC DNA]</scope>
    <source>
        <strain evidence="3">CBS 340.73</strain>
    </source>
</reference>
<organism evidence="2 3">
    <name type="scientific">Diplogelasinospora grovesii</name>
    <dbReference type="NCBI Taxonomy" id="303347"/>
    <lineage>
        <taxon>Eukaryota</taxon>
        <taxon>Fungi</taxon>
        <taxon>Dikarya</taxon>
        <taxon>Ascomycota</taxon>
        <taxon>Pezizomycotina</taxon>
        <taxon>Sordariomycetes</taxon>
        <taxon>Sordariomycetidae</taxon>
        <taxon>Sordariales</taxon>
        <taxon>Diplogelasinosporaceae</taxon>
        <taxon>Diplogelasinospora</taxon>
    </lineage>
</organism>
<evidence type="ECO:0008006" key="4">
    <source>
        <dbReference type="Google" id="ProtNLM"/>
    </source>
</evidence>
<evidence type="ECO:0000313" key="3">
    <source>
        <dbReference type="Proteomes" id="UP001303473"/>
    </source>
</evidence>
<comment type="caution">
    <text evidence="2">The sequence shown here is derived from an EMBL/GenBank/DDBJ whole genome shotgun (WGS) entry which is preliminary data.</text>
</comment>
<dbReference type="EMBL" id="MU854036">
    <property type="protein sequence ID" value="KAK3934036.1"/>
    <property type="molecule type" value="Genomic_DNA"/>
</dbReference>
<feature type="compositionally biased region" description="Basic residues" evidence="1">
    <location>
        <begin position="53"/>
        <end position="70"/>
    </location>
</feature>
<feature type="compositionally biased region" description="Basic and acidic residues" evidence="1">
    <location>
        <begin position="79"/>
        <end position="91"/>
    </location>
</feature>
<accession>A0AAN6MV35</accession>
<gene>
    <name evidence="2" type="ORF">QBC46DRAFT_400774</name>
</gene>
<proteinExistence type="predicted"/>